<dbReference type="PANTHER" id="PTHR12758:SF19">
    <property type="entry name" value="APOPTOSIS INHIBITOR 5"/>
    <property type="match status" value="1"/>
</dbReference>
<evidence type="ECO:0008006" key="6">
    <source>
        <dbReference type="Google" id="ProtNLM"/>
    </source>
</evidence>
<dbReference type="PANTHER" id="PTHR12758">
    <property type="entry name" value="APOPTOSIS INHIBITOR 5-RELATED"/>
    <property type="match status" value="1"/>
</dbReference>
<dbReference type="AlphaFoldDB" id="A0AAN8K7N9"/>
<evidence type="ECO:0000313" key="5">
    <source>
        <dbReference type="Proteomes" id="UP001347796"/>
    </source>
</evidence>
<accession>A0AAN8K7N9</accession>
<gene>
    <name evidence="4" type="ORF">SNE40_001992</name>
</gene>
<feature type="region of interest" description="Disordered" evidence="3">
    <location>
        <begin position="474"/>
        <end position="534"/>
    </location>
</feature>
<proteinExistence type="inferred from homology"/>
<dbReference type="InterPro" id="IPR016024">
    <property type="entry name" value="ARM-type_fold"/>
</dbReference>
<comment type="caution">
    <text evidence="4">The sequence shown here is derived from an EMBL/GenBank/DDBJ whole genome shotgun (WGS) entry which is preliminary data.</text>
</comment>
<reference evidence="4 5" key="1">
    <citation type="submission" date="2024-01" db="EMBL/GenBank/DDBJ databases">
        <title>The genome of the rayed Mediterranean limpet Patella caerulea (Linnaeus, 1758).</title>
        <authorList>
            <person name="Anh-Thu Weber A."/>
            <person name="Halstead-Nussloch G."/>
        </authorList>
    </citation>
    <scope>NUCLEOTIDE SEQUENCE [LARGE SCALE GENOMIC DNA]</scope>
    <source>
        <strain evidence="4">AATW-2023a</strain>
        <tissue evidence="4">Whole specimen</tissue>
    </source>
</reference>
<keyword evidence="2" id="KW-0053">Apoptosis</keyword>
<dbReference type="GO" id="GO:0006915">
    <property type="term" value="P:apoptotic process"/>
    <property type="evidence" value="ECO:0007669"/>
    <property type="project" value="UniProtKB-KW"/>
</dbReference>
<protein>
    <recommendedName>
        <fullName evidence="6">Apoptosis inhibitor 5</fullName>
    </recommendedName>
</protein>
<dbReference type="GO" id="GO:0005634">
    <property type="term" value="C:nucleus"/>
    <property type="evidence" value="ECO:0007669"/>
    <property type="project" value="TreeGrafter"/>
</dbReference>
<dbReference type="InterPro" id="IPR011989">
    <property type="entry name" value="ARM-like"/>
</dbReference>
<dbReference type="GO" id="GO:0043066">
    <property type="term" value="P:negative regulation of apoptotic process"/>
    <property type="evidence" value="ECO:0007669"/>
    <property type="project" value="TreeGrafter"/>
</dbReference>
<evidence type="ECO:0000256" key="3">
    <source>
        <dbReference type="SAM" id="MobiDB-lite"/>
    </source>
</evidence>
<organism evidence="4 5">
    <name type="scientific">Patella caerulea</name>
    <name type="common">Rayed Mediterranean limpet</name>
    <dbReference type="NCBI Taxonomy" id="87958"/>
    <lineage>
        <taxon>Eukaryota</taxon>
        <taxon>Metazoa</taxon>
        <taxon>Spiralia</taxon>
        <taxon>Lophotrochozoa</taxon>
        <taxon>Mollusca</taxon>
        <taxon>Gastropoda</taxon>
        <taxon>Patellogastropoda</taxon>
        <taxon>Patelloidea</taxon>
        <taxon>Patellidae</taxon>
        <taxon>Patella</taxon>
    </lineage>
</organism>
<name>A0AAN8K7N9_PATCE</name>
<dbReference type="EMBL" id="JAZGQO010000002">
    <property type="protein sequence ID" value="KAK6190048.1"/>
    <property type="molecule type" value="Genomic_DNA"/>
</dbReference>
<dbReference type="GO" id="GO:0003723">
    <property type="term" value="F:RNA binding"/>
    <property type="evidence" value="ECO:0007669"/>
    <property type="project" value="TreeGrafter"/>
</dbReference>
<dbReference type="SUPFAM" id="SSF48371">
    <property type="entry name" value="ARM repeat"/>
    <property type="match status" value="1"/>
</dbReference>
<comment type="similarity">
    <text evidence="1">Belongs to the API5 family.</text>
</comment>
<feature type="compositionally biased region" description="Gly residues" evidence="3">
    <location>
        <begin position="512"/>
        <end position="521"/>
    </location>
</feature>
<sequence length="534" mass="59381">MVSIEELYKNFGVLADAKDKAGEHQAEYLSFIDAVKGGAGEKRLASQFITRFFKFFPDCAAKAVNALFDLCEDNDVNIRKQAIKDLPNVCKVQPEQVTKISGALTQLLACEDPGEISMVQSSILSLFAINAKGTLQGLFDQIVGDHEEDDVLRDRVLKFLTTKLKTLSEETLDKDAEEFVLSSCKKVLEDVTKDEFIMIMDLLRSLRIMKTVQSRQSLVEIVTTQAELDEPLDLTDAESVDRLIQCIKTASPLFSKNVHSKVFVEYICDHVLPNLSDITSPEGGNIQLDILKILSEISEFAGEIDEPKARIEKLYNRLIAYMPLPPSEENDAPAAANEEPKLEFSYVECLMFSFHQLCARCPGFLTDEDNADRLKDFRLRLQYFARGVQIYIKQLRAALQGKSGETLKTDENKIKVVALKITSNINTLIKDLFHNPPTYKVSITLSWKPITPKSAANPTTTTTATAGQKRINPITFESNGAGGKKVNKNPRELYSPPGGKFSEKAGNFVANRGGGGGYRGRGGGRNRGRGFRRY</sequence>
<dbReference type="Pfam" id="PF05918">
    <property type="entry name" value="API5"/>
    <property type="match status" value="1"/>
</dbReference>
<evidence type="ECO:0000256" key="2">
    <source>
        <dbReference type="ARBA" id="ARBA00022703"/>
    </source>
</evidence>
<evidence type="ECO:0000313" key="4">
    <source>
        <dbReference type="EMBL" id="KAK6190048.1"/>
    </source>
</evidence>
<dbReference type="Proteomes" id="UP001347796">
    <property type="component" value="Unassembled WGS sequence"/>
</dbReference>
<evidence type="ECO:0000256" key="1">
    <source>
        <dbReference type="ARBA" id="ARBA00009515"/>
    </source>
</evidence>
<dbReference type="InterPro" id="IPR008383">
    <property type="entry name" value="API5"/>
</dbReference>
<keyword evidence="5" id="KW-1185">Reference proteome</keyword>
<dbReference type="Gene3D" id="1.25.10.10">
    <property type="entry name" value="Leucine-rich Repeat Variant"/>
    <property type="match status" value="1"/>
</dbReference>
<feature type="compositionally biased region" description="Basic residues" evidence="3">
    <location>
        <begin position="522"/>
        <end position="534"/>
    </location>
</feature>